<accession>A0AAD7M2P8</accession>
<evidence type="ECO:0000313" key="1">
    <source>
        <dbReference type="EMBL" id="KAJ7968854.1"/>
    </source>
</evidence>
<dbReference type="EMBL" id="JARAOO010000005">
    <property type="protein sequence ID" value="KAJ7968854.1"/>
    <property type="molecule type" value="Genomic_DNA"/>
</dbReference>
<sequence>MMSVLSLRRDSVSRKIESRKHADYLLGWSFLLIRPSNEAKDVTARNWPGFGLDTVNLYNFNWVAKPLRSVKRITYYSSREYYSRGVSPWLYMTKKQHKTIRET</sequence>
<organism evidence="1 2">
    <name type="scientific">Quillaja saponaria</name>
    <name type="common">Soap bark tree</name>
    <dbReference type="NCBI Taxonomy" id="32244"/>
    <lineage>
        <taxon>Eukaryota</taxon>
        <taxon>Viridiplantae</taxon>
        <taxon>Streptophyta</taxon>
        <taxon>Embryophyta</taxon>
        <taxon>Tracheophyta</taxon>
        <taxon>Spermatophyta</taxon>
        <taxon>Magnoliopsida</taxon>
        <taxon>eudicotyledons</taxon>
        <taxon>Gunneridae</taxon>
        <taxon>Pentapetalae</taxon>
        <taxon>rosids</taxon>
        <taxon>fabids</taxon>
        <taxon>Fabales</taxon>
        <taxon>Quillajaceae</taxon>
        <taxon>Quillaja</taxon>
    </lineage>
</organism>
<name>A0AAD7M2P8_QUISA</name>
<dbReference type="Proteomes" id="UP001163823">
    <property type="component" value="Chromosome 5"/>
</dbReference>
<reference evidence="1" key="1">
    <citation type="journal article" date="2023" name="Science">
        <title>Elucidation of the pathway for biosynthesis of saponin adjuvants from the soapbark tree.</title>
        <authorList>
            <person name="Reed J."/>
            <person name="Orme A."/>
            <person name="El-Demerdash A."/>
            <person name="Owen C."/>
            <person name="Martin L.B.B."/>
            <person name="Misra R.C."/>
            <person name="Kikuchi S."/>
            <person name="Rejzek M."/>
            <person name="Martin A.C."/>
            <person name="Harkess A."/>
            <person name="Leebens-Mack J."/>
            <person name="Louveau T."/>
            <person name="Stephenson M.J."/>
            <person name="Osbourn A."/>
        </authorList>
    </citation>
    <scope>NUCLEOTIDE SEQUENCE</scope>
    <source>
        <strain evidence="1">S10</strain>
    </source>
</reference>
<keyword evidence="2" id="KW-1185">Reference proteome</keyword>
<dbReference type="KEGG" id="qsa:O6P43_012897"/>
<gene>
    <name evidence="1" type="ORF">O6P43_012897</name>
</gene>
<proteinExistence type="predicted"/>
<protein>
    <submittedName>
        <fullName evidence="1">Uncharacterized protein</fullName>
    </submittedName>
</protein>
<comment type="caution">
    <text evidence="1">The sequence shown here is derived from an EMBL/GenBank/DDBJ whole genome shotgun (WGS) entry which is preliminary data.</text>
</comment>
<evidence type="ECO:0000313" key="2">
    <source>
        <dbReference type="Proteomes" id="UP001163823"/>
    </source>
</evidence>
<dbReference type="AlphaFoldDB" id="A0AAD7M2P8"/>